<accession>A0A5R9G4L6</accession>
<dbReference type="RefSeq" id="WP_138195305.1">
    <property type="nucleotide sequence ID" value="NZ_VCIW01000010.1"/>
</dbReference>
<comment type="caution">
    <text evidence="2">The sequence shown here is derived from an EMBL/GenBank/DDBJ whole genome shotgun (WGS) entry which is preliminary data.</text>
</comment>
<sequence length="97" mass="10826">MGKRKTGGSSNGWSGGKTAPQAASQEKEKGLTLKDALGADVLAKLKAQADALKAQEAQERERQRAEAEERRKQEQKRLDNDFEHLLNNSGMDWKKFK</sequence>
<name>A0A5R9G4L6_9BACL</name>
<dbReference type="OrthoDB" id="2679911at2"/>
<protein>
    <submittedName>
        <fullName evidence="2">DUF3886 domain-containing protein</fullName>
    </submittedName>
</protein>
<keyword evidence="3" id="KW-1185">Reference proteome</keyword>
<feature type="region of interest" description="Disordered" evidence="1">
    <location>
        <begin position="49"/>
        <end position="97"/>
    </location>
</feature>
<evidence type="ECO:0000256" key="1">
    <source>
        <dbReference type="SAM" id="MobiDB-lite"/>
    </source>
</evidence>
<proteinExistence type="predicted"/>
<organism evidence="2 3">
    <name type="scientific">Paenibacillus antri</name>
    <dbReference type="NCBI Taxonomy" id="2582848"/>
    <lineage>
        <taxon>Bacteria</taxon>
        <taxon>Bacillati</taxon>
        <taxon>Bacillota</taxon>
        <taxon>Bacilli</taxon>
        <taxon>Bacillales</taxon>
        <taxon>Paenibacillaceae</taxon>
        <taxon>Paenibacillus</taxon>
    </lineage>
</organism>
<gene>
    <name evidence="2" type="ORF">FE782_16410</name>
</gene>
<dbReference type="EMBL" id="VCIW01000010">
    <property type="protein sequence ID" value="TLS51307.1"/>
    <property type="molecule type" value="Genomic_DNA"/>
</dbReference>
<feature type="region of interest" description="Disordered" evidence="1">
    <location>
        <begin position="1"/>
        <end position="30"/>
    </location>
</feature>
<evidence type="ECO:0000313" key="2">
    <source>
        <dbReference type="EMBL" id="TLS51307.1"/>
    </source>
</evidence>
<dbReference type="InterPro" id="IPR024980">
    <property type="entry name" value="DUF3886"/>
</dbReference>
<dbReference type="Pfam" id="PF13025">
    <property type="entry name" value="DUF3886"/>
    <property type="match status" value="1"/>
</dbReference>
<dbReference type="AlphaFoldDB" id="A0A5R9G4L6"/>
<dbReference type="Proteomes" id="UP000309676">
    <property type="component" value="Unassembled WGS sequence"/>
</dbReference>
<reference evidence="2 3" key="1">
    <citation type="submission" date="2019-05" db="EMBL/GenBank/DDBJ databases">
        <authorList>
            <person name="Narsing Rao M.P."/>
            <person name="Li W.J."/>
        </authorList>
    </citation>
    <scope>NUCLEOTIDE SEQUENCE [LARGE SCALE GENOMIC DNA]</scope>
    <source>
        <strain evidence="2 3">SYSU_K30003</strain>
    </source>
</reference>
<evidence type="ECO:0000313" key="3">
    <source>
        <dbReference type="Proteomes" id="UP000309676"/>
    </source>
</evidence>
<feature type="compositionally biased region" description="Basic and acidic residues" evidence="1">
    <location>
        <begin position="56"/>
        <end position="84"/>
    </location>
</feature>